<evidence type="ECO:0000313" key="2">
    <source>
        <dbReference type="EMBL" id="PZQ43757.1"/>
    </source>
</evidence>
<name>A0A2W5PGS5_9BACT</name>
<dbReference type="InterPro" id="IPR036526">
    <property type="entry name" value="C-N_Hydrolase_sf"/>
</dbReference>
<accession>A0A2W5PGS5</accession>
<reference evidence="2 3" key="1">
    <citation type="submission" date="2017-08" db="EMBL/GenBank/DDBJ databases">
        <title>Infants hospitalized years apart are colonized by the same room-sourced microbial strains.</title>
        <authorList>
            <person name="Brooks B."/>
            <person name="Olm M.R."/>
            <person name="Firek B.A."/>
            <person name="Baker R."/>
            <person name="Thomas B.C."/>
            <person name="Morowitz M.J."/>
            <person name="Banfield J.F."/>
        </authorList>
    </citation>
    <scope>NUCLEOTIDE SEQUENCE [LARGE SCALE GENOMIC DNA]</scope>
    <source>
        <strain evidence="2">S2_005_002_R2_29</strain>
    </source>
</reference>
<dbReference type="GO" id="GO:0003952">
    <property type="term" value="F:NAD+ synthase (glutamine-hydrolyzing) activity"/>
    <property type="evidence" value="ECO:0007669"/>
    <property type="project" value="UniProtKB-EC"/>
</dbReference>
<dbReference type="SUPFAM" id="SSF56317">
    <property type="entry name" value="Carbon-nitrogen hydrolase"/>
    <property type="match status" value="1"/>
</dbReference>
<protein>
    <submittedName>
        <fullName evidence="2">NAD+ synthase</fullName>
        <ecNumber evidence="2">6.3.5.1</ecNumber>
    </submittedName>
</protein>
<evidence type="ECO:0000259" key="1">
    <source>
        <dbReference type="PROSITE" id="PS50263"/>
    </source>
</evidence>
<keyword evidence="2" id="KW-0436">Ligase</keyword>
<feature type="non-terminal residue" evidence="2">
    <location>
        <position position="58"/>
    </location>
</feature>
<dbReference type="Gene3D" id="3.60.110.10">
    <property type="entry name" value="Carbon-nitrogen hydrolase"/>
    <property type="match status" value="1"/>
</dbReference>
<dbReference type="AlphaFoldDB" id="A0A2W5PGS5"/>
<dbReference type="Pfam" id="PF00795">
    <property type="entry name" value="CN_hydrolase"/>
    <property type="match status" value="1"/>
</dbReference>
<feature type="domain" description="CN hydrolase" evidence="1">
    <location>
        <begin position="5"/>
        <end position="58"/>
    </location>
</feature>
<proteinExistence type="predicted"/>
<comment type="caution">
    <text evidence="2">The sequence shown here is derived from an EMBL/GenBank/DDBJ whole genome shotgun (WGS) entry which is preliminary data.</text>
</comment>
<gene>
    <name evidence="2" type="ORF">DI551_11520</name>
</gene>
<dbReference type="EC" id="6.3.5.1" evidence="2"/>
<dbReference type="InterPro" id="IPR003010">
    <property type="entry name" value="C-N_Hydrolase"/>
</dbReference>
<sequence length="58" mass="6170">MIGDLKIAAAQINPTLGNIAHNSALIRAALAQAKDFDLVVFPELVICGYPPEDLVLKP</sequence>
<dbReference type="Proteomes" id="UP000249417">
    <property type="component" value="Unassembled WGS sequence"/>
</dbReference>
<dbReference type="PROSITE" id="PS50263">
    <property type="entry name" value="CN_HYDROLASE"/>
    <property type="match status" value="1"/>
</dbReference>
<organism evidence="2 3">
    <name type="scientific">Micavibrio aeruginosavorus</name>
    <dbReference type="NCBI Taxonomy" id="349221"/>
    <lineage>
        <taxon>Bacteria</taxon>
        <taxon>Pseudomonadati</taxon>
        <taxon>Bdellovibrionota</taxon>
        <taxon>Bdellovibrionia</taxon>
        <taxon>Bdellovibrionales</taxon>
        <taxon>Pseudobdellovibrionaceae</taxon>
        <taxon>Micavibrio</taxon>
    </lineage>
</organism>
<evidence type="ECO:0000313" key="3">
    <source>
        <dbReference type="Proteomes" id="UP000249417"/>
    </source>
</evidence>
<dbReference type="EMBL" id="QFQB01000132">
    <property type="protein sequence ID" value="PZQ43757.1"/>
    <property type="molecule type" value="Genomic_DNA"/>
</dbReference>